<sequence length="303" mass="33689">MKTVSWADHLAEIEEECEGELRAIEQQREKRRRSRPATDMTRTADIWARRSPAPPSASPQEEGDKWKAGVTETRIPKKTVVGAPGPLPLSEEEKEAYRREGIPVEEEASALDESRAAVVELEALVAEDNDLTVVIANERAGTREEYPRLRGPNGKRRRYNPMRHLKADDFESVVAGPSRRRDDSPPGAPIRREAFEVDIPFYTPPPAPLNAPPMPRLELLDVESDSSGSPSLGAVPRRYMGTTSAGSRTRSRSSRRRNAVRLDGVMFGGLAPIATDPAVDPPPRACFNCWRVGHRRTECLLNI</sequence>
<keyword evidence="1" id="KW-0862">Zinc</keyword>
<keyword evidence="1" id="KW-0479">Metal-binding</keyword>
<accession>A0A7M7QKD3</accession>
<dbReference type="AlphaFoldDB" id="A0A7M7QKD3"/>
<keyword evidence="5" id="KW-1185">Reference proteome</keyword>
<dbReference type="SMR" id="A0A7M7QKD3"/>
<evidence type="ECO:0000256" key="2">
    <source>
        <dbReference type="SAM" id="MobiDB-lite"/>
    </source>
</evidence>
<dbReference type="GO" id="GO:0003676">
    <property type="term" value="F:nucleic acid binding"/>
    <property type="evidence" value="ECO:0007669"/>
    <property type="project" value="InterPro"/>
</dbReference>
<evidence type="ECO:0000313" key="4">
    <source>
        <dbReference type="EnsemblMetazoa" id="XP_031789041"/>
    </source>
</evidence>
<evidence type="ECO:0000259" key="3">
    <source>
        <dbReference type="PROSITE" id="PS50158"/>
    </source>
</evidence>
<keyword evidence="1" id="KW-0863">Zinc-finger</keyword>
<dbReference type="Proteomes" id="UP000002358">
    <property type="component" value="Unassembled WGS sequence"/>
</dbReference>
<dbReference type="GO" id="GO:0008270">
    <property type="term" value="F:zinc ion binding"/>
    <property type="evidence" value="ECO:0007669"/>
    <property type="project" value="UniProtKB-KW"/>
</dbReference>
<dbReference type="EnsemblMetazoa" id="XM_031933181">
    <property type="protein sequence ID" value="XP_031789041"/>
    <property type="gene ID" value="LOC116417994"/>
</dbReference>
<name>A0A7M7QKD3_NASVI</name>
<reference evidence="4" key="1">
    <citation type="submission" date="2021-01" db="UniProtKB">
        <authorList>
            <consortium name="EnsemblMetazoa"/>
        </authorList>
    </citation>
    <scope>IDENTIFICATION</scope>
</reference>
<proteinExistence type="predicted"/>
<dbReference type="OrthoDB" id="7701592at2759"/>
<organism evidence="4 5">
    <name type="scientific">Nasonia vitripennis</name>
    <name type="common">Parasitic wasp</name>
    <dbReference type="NCBI Taxonomy" id="7425"/>
    <lineage>
        <taxon>Eukaryota</taxon>
        <taxon>Metazoa</taxon>
        <taxon>Ecdysozoa</taxon>
        <taxon>Arthropoda</taxon>
        <taxon>Hexapoda</taxon>
        <taxon>Insecta</taxon>
        <taxon>Pterygota</taxon>
        <taxon>Neoptera</taxon>
        <taxon>Endopterygota</taxon>
        <taxon>Hymenoptera</taxon>
        <taxon>Apocrita</taxon>
        <taxon>Proctotrupomorpha</taxon>
        <taxon>Chalcidoidea</taxon>
        <taxon>Pteromalidae</taxon>
        <taxon>Pteromalinae</taxon>
        <taxon>Nasonia</taxon>
    </lineage>
</organism>
<protein>
    <recommendedName>
        <fullName evidence="3">CCHC-type domain-containing protein</fullName>
    </recommendedName>
</protein>
<dbReference type="KEGG" id="nvi:116417994"/>
<dbReference type="RefSeq" id="XP_031789041.2">
    <property type="nucleotide sequence ID" value="XM_031933181.2"/>
</dbReference>
<dbReference type="InterPro" id="IPR001878">
    <property type="entry name" value="Znf_CCHC"/>
</dbReference>
<feature type="region of interest" description="Disordered" evidence="2">
    <location>
        <begin position="25"/>
        <end position="99"/>
    </location>
</feature>
<dbReference type="PROSITE" id="PS50158">
    <property type="entry name" value="ZF_CCHC"/>
    <property type="match status" value="1"/>
</dbReference>
<evidence type="ECO:0000313" key="5">
    <source>
        <dbReference type="Proteomes" id="UP000002358"/>
    </source>
</evidence>
<evidence type="ECO:0000256" key="1">
    <source>
        <dbReference type="PROSITE-ProRule" id="PRU00047"/>
    </source>
</evidence>
<feature type="region of interest" description="Disordered" evidence="2">
    <location>
        <begin position="221"/>
        <end position="258"/>
    </location>
</feature>
<dbReference type="GeneID" id="116417994"/>
<dbReference type="InParanoid" id="A0A7M7QKD3"/>
<feature type="domain" description="CCHC-type" evidence="3">
    <location>
        <begin position="286"/>
        <end position="299"/>
    </location>
</feature>
<feature type="compositionally biased region" description="Basic residues" evidence="2">
    <location>
        <begin position="249"/>
        <end position="258"/>
    </location>
</feature>